<dbReference type="GO" id="GO:0031490">
    <property type="term" value="F:chromatin DNA binding"/>
    <property type="evidence" value="ECO:0007669"/>
    <property type="project" value="TreeGrafter"/>
</dbReference>
<feature type="compositionally biased region" description="Acidic residues" evidence="4">
    <location>
        <begin position="123"/>
        <end position="138"/>
    </location>
</feature>
<accession>A0A0V0GCC3</accession>
<dbReference type="GO" id="GO:0006272">
    <property type="term" value="P:leading strand elongation"/>
    <property type="evidence" value="ECO:0007669"/>
    <property type="project" value="TreeGrafter"/>
</dbReference>
<dbReference type="GO" id="GO:0031507">
    <property type="term" value="P:heterochromatin formation"/>
    <property type="evidence" value="ECO:0007669"/>
    <property type="project" value="TreeGrafter"/>
</dbReference>
<dbReference type="GO" id="GO:0008622">
    <property type="term" value="C:epsilon DNA polymerase complex"/>
    <property type="evidence" value="ECO:0007669"/>
    <property type="project" value="TreeGrafter"/>
</dbReference>
<dbReference type="CDD" id="cd22928">
    <property type="entry name" value="HFD_POLE3_DPB4"/>
    <property type="match status" value="1"/>
</dbReference>
<sequence>MAERVEDLNLPNAVVTRIIKECLPDGINVSKEARTAIARATSIYILFITSAANNVATQASRKTISANDVFKALEETEFSSFVNPIQEALEEFKKAQLDKKQKAAGKKNEDADKSGDDKHSEDTLEVDEEEQEEDDEQE</sequence>
<dbReference type="PANTHER" id="PTHR46172">
    <property type="entry name" value="DNA POLYMERASE EPSILON SUBUNIT 3"/>
    <property type="match status" value="1"/>
</dbReference>
<evidence type="ECO:0000256" key="1">
    <source>
        <dbReference type="ARBA" id="ARBA00004123"/>
    </source>
</evidence>
<proteinExistence type="predicted"/>
<dbReference type="PANTHER" id="PTHR46172:SF1">
    <property type="entry name" value="DNA POLYMERASE EPSILON SUBUNIT 3"/>
    <property type="match status" value="1"/>
</dbReference>
<dbReference type="Pfam" id="PF00808">
    <property type="entry name" value="CBFD_NFYB_HMF"/>
    <property type="match status" value="1"/>
</dbReference>
<dbReference type="Gene3D" id="1.10.20.10">
    <property type="entry name" value="Histone, subunit A"/>
    <property type="match status" value="1"/>
</dbReference>
<name>A0A0V0GCC3_TRIDM</name>
<dbReference type="GO" id="GO:0008623">
    <property type="term" value="C:CHRAC"/>
    <property type="evidence" value="ECO:0007669"/>
    <property type="project" value="TreeGrafter"/>
</dbReference>
<feature type="compositionally biased region" description="Basic and acidic residues" evidence="4">
    <location>
        <begin position="96"/>
        <end position="122"/>
    </location>
</feature>
<evidence type="ECO:0000256" key="3">
    <source>
        <dbReference type="ARBA" id="ARBA00039793"/>
    </source>
</evidence>
<feature type="region of interest" description="Disordered" evidence="4">
    <location>
        <begin position="96"/>
        <end position="138"/>
    </location>
</feature>
<dbReference type="InterPro" id="IPR003958">
    <property type="entry name" value="CBFA_NFYB_domain"/>
</dbReference>
<protein>
    <recommendedName>
        <fullName evidence="3">DNA polymerase epsilon subunit 3</fullName>
    </recommendedName>
</protein>
<organism evidence="6">
    <name type="scientific">Triatoma dimidiata</name>
    <name type="common">Kissing bug</name>
    <name type="synonym">Meccus dimidiatus</name>
    <dbReference type="NCBI Taxonomy" id="72491"/>
    <lineage>
        <taxon>Eukaryota</taxon>
        <taxon>Metazoa</taxon>
        <taxon>Ecdysozoa</taxon>
        <taxon>Arthropoda</taxon>
        <taxon>Hexapoda</taxon>
        <taxon>Insecta</taxon>
        <taxon>Pterygota</taxon>
        <taxon>Neoptera</taxon>
        <taxon>Paraneoptera</taxon>
        <taxon>Hemiptera</taxon>
        <taxon>Heteroptera</taxon>
        <taxon>Panheteroptera</taxon>
        <taxon>Cimicomorpha</taxon>
        <taxon>Reduviidae</taxon>
        <taxon>Triatominae</taxon>
        <taxon>Triatoma</taxon>
    </lineage>
</organism>
<dbReference type="GO" id="GO:0006974">
    <property type="term" value="P:DNA damage response"/>
    <property type="evidence" value="ECO:0007669"/>
    <property type="project" value="TreeGrafter"/>
</dbReference>
<dbReference type="EMBL" id="GECL01000363">
    <property type="protein sequence ID" value="JAP05761.1"/>
    <property type="molecule type" value="Transcribed_RNA"/>
</dbReference>
<evidence type="ECO:0000259" key="5">
    <source>
        <dbReference type="Pfam" id="PF00808"/>
    </source>
</evidence>
<feature type="domain" description="Transcription factor CBF/NF-Y/archaeal histone" evidence="5">
    <location>
        <begin position="9"/>
        <end position="73"/>
    </location>
</feature>
<evidence type="ECO:0000256" key="4">
    <source>
        <dbReference type="SAM" id="MobiDB-lite"/>
    </source>
</evidence>
<dbReference type="InterPro" id="IPR051377">
    <property type="entry name" value="DNA_Pol-Epsilon_Subunit"/>
</dbReference>
<evidence type="ECO:0000256" key="2">
    <source>
        <dbReference type="ARBA" id="ARBA00023242"/>
    </source>
</evidence>
<dbReference type="GO" id="GO:0046982">
    <property type="term" value="F:protein heterodimerization activity"/>
    <property type="evidence" value="ECO:0007669"/>
    <property type="project" value="InterPro"/>
</dbReference>
<keyword evidence="2" id="KW-0539">Nucleus</keyword>
<comment type="subcellular location">
    <subcellularLocation>
        <location evidence="1">Nucleus</location>
    </subcellularLocation>
</comment>
<dbReference type="InterPro" id="IPR009072">
    <property type="entry name" value="Histone-fold"/>
</dbReference>
<evidence type="ECO:0000313" key="6">
    <source>
        <dbReference type="EMBL" id="JAP05761.1"/>
    </source>
</evidence>
<dbReference type="SUPFAM" id="SSF47113">
    <property type="entry name" value="Histone-fold"/>
    <property type="match status" value="1"/>
</dbReference>
<dbReference type="AlphaFoldDB" id="A0A0V0GCC3"/>
<reference evidence="6" key="1">
    <citation type="journal article" date="2018" name="J. Proteomics">
        <title>Exploring the molecular complexity of Triatoma dimidiata sialome.</title>
        <authorList>
            <person name="Santiago P.B."/>
            <person name="de Araujo C.N."/>
            <person name="Charneau S."/>
            <person name="Bastos I.M.D."/>
            <person name="Assumpcao T.C.F."/>
            <person name="Queiroz R.M.L."/>
            <person name="Praca Y.R."/>
            <person name="Cordeiro T.M."/>
            <person name="Garcia C.H.S."/>
            <person name="da Silva I.G."/>
            <person name="Raiol T."/>
            <person name="Motta F.N."/>
            <person name="de Araujo Oliveira J.V."/>
            <person name="de Sousa M.V."/>
            <person name="Ribeiro J.M.C."/>
            <person name="de Santana J.M."/>
        </authorList>
    </citation>
    <scope>NUCLEOTIDE SEQUENCE</scope>
    <source>
        <strain evidence="6">Santander</strain>
        <tissue evidence="6">Salivary glands</tissue>
    </source>
</reference>